<accession>A0A318UK30</accession>
<dbReference type="AlphaFoldDB" id="A0A318UK30"/>
<reference evidence="1 2" key="1">
    <citation type="submission" date="2018-06" db="EMBL/GenBank/DDBJ databases">
        <title>Genomic Encyclopedia of Archaeal and Bacterial Type Strains, Phase II (KMG-II): from individual species to whole genera.</title>
        <authorList>
            <person name="Goeker M."/>
        </authorList>
    </citation>
    <scope>NUCLEOTIDE SEQUENCE [LARGE SCALE GENOMIC DNA]</scope>
    <source>
        <strain evidence="1 2">DSM 27372</strain>
    </source>
</reference>
<dbReference type="PROSITE" id="PS51257">
    <property type="entry name" value="PROKAR_LIPOPROTEIN"/>
    <property type="match status" value="1"/>
</dbReference>
<dbReference type="OrthoDB" id="9812080at2"/>
<organism evidence="1 2">
    <name type="scientific">Pedobacter nutrimenti</name>
    <dbReference type="NCBI Taxonomy" id="1241337"/>
    <lineage>
        <taxon>Bacteria</taxon>
        <taxon>Pseudomonadati</taxon>
        <taxon>Bacteroidota</taxon>
        <taxon>Sphingobacteriia</taxon>
        <taxon>Sphingobacteriales</taxon>
        <taxon>Sphingobacteriaceae</taxon>
        <taxon>Pedobacter</taxon>
    </lineage>
</organism>
<name>A0A318UK30_9SPHI</name>
<proteinExistence type="predicted"/>
<gene>
    <name evidence="1" type="ORF">B0O44_10257</name>
</gene>
<keyword evidence="2" id="KW-1185">Reference proteome</keyword>
<dbReference type="Proteomes" id="UP000248198">
    <property type="component" value="Unassembled WGS sequence"/>
</dbReference>
<dbReference type="RefSeq" id="WP_110827723.1">
    <property type="nucleotide sequence ID" value="NZ_QKLU01000002.1"/>
</dbReference>
<comment type="caution">
    <text evidence="1">The sequence shown here is derived from an EMBL/GenBank/DDBJ whole genome shotgun (WGS) entry which is preliminary data.</text>
</comment>
<sequence length="191" mass="21015">MNARGIFSGVIVLLFFLQTTLSSCSDDDLKKAAALSANKVALTKDRSLGVEVIYSDSAKVKAKGFAPVLDKVSPKTGNQYQEMPKGVNIDFYGDQLAKTGSITSDYAIMKETEQLTVFKKNVVVVTDNMTFLTEELTWDQRQKKFFSPKGKMKRPDGSYVDAINFSAPEDFSTTSFEQASGTTYVKGDLDP</sequence>
<dbReference type="EMBL" id="QKLU01000002">
    <property type="protein sequence ID" value="PYF75508.1"/>
    <property type="molecule type" value="Genomic_DNA"/>
</dbReference>
<evidence type="ECO:0008006" key="3">
    <source>
        <dbReference type="Google" id="ProtNLM"/>
    </source>
</evidence>
<evidence type="ECO:0000313" key="1">
    <source>
        <dbReference type="EMBL" id="PYF75508.1"/>
    </source>
</evidence>
<evidence type="ECO:0000313" key="2">
    <source>
        <dbReference type="Proteomes" id="UP000248198"/>
    </source>
</evidence>
<protein>
    <recommendedName>
        <fullName evidence="3">LPS export ABC transporter protein LptC</fullName>
    </recommendedName>
</protein>